<sequence>MAAAFSMLFAKIAAVVQWFGKLFVGVFKSLWDMLTDVPCLLLEQALDIVISAVSAFNFDGVTGSLGAFNELPVEMVNILGLLGFAEAMGIVGTALTIRILMQLIPFTRLGS</sequence>
<protein>
    <submittedName>
        <fullName evidence="2">DUF2523 family protein</fullName>
    </submittedName>
</protein>
<organism evidence="2 3">
    <name type="scientific">Comamonas thiooxydans</name>
    <dbReference type="NCBI Taxonomy" id="363952"/>
    <lineage>
        <taxon>Bacteria</taxon>
        <taxon>Pseudomonadati</taxon>
        <taxon>Pseudomonadota</taxon>
        <taxon>Betaproteobacteria</taxon>
        <taxon>Burkholderiales</taxon>
        <taxon>Comamonadaceae</taxon>
        <taxon>Comamonas</taxon>
    </lineage>
</organism>
<dbReference type="Pfam" id="PF10734">
    <property type="entry name" value="DUF2523"/>
    <property type="match status" value="1"/>
</dbReference>
<comment type="caution">
    <text evidence="2">The sequence shown here is derived from an EMBL/GenBank/DDBJ whole genome shotgun (WGS) entry which is preliminary data.</text>
</comment>
<evidence type="ECO:0000313" key="2">
    <source>
        <dbReference type="EMBL" id="MDH1333704.1"/>
    </source>
</evidence>
<keyword evidence="1" id="KW-0472">Membrane</keyword>
<keyword evidence="1" id="KW-0812">Transmembrane</keyword>
<feature type="transmembrane region" description="Helical" evidence="1">
    <location>
        <begin position="6"/>
        <end position="27"/>
    </location>
</feature>
<reference evidence="2" key="1">
    <citation type="submission" date="2022-09" db="EMBL/GenBank/DDBJ databases">
        <title>Intensive care unit water sources are persistently colonized with multi-drug resistant bacteria and are the site of extensive horizontal gene transfer of antibiotic resistance genes.</title>
        <authorList>
            <person name="Diorio-Toth L."/>
        </authorList>
    </citation>
    <scope>NUCLEOTIDE SEQUENCE</scope>
    <source>
        <strain evidence="2">GD03832</strain>
    </source>
</reference>
<keyword evidence="1" id="KW-1133">Transmembrane helix</keyword>
<gene>
    <name evidence="2" type="ORF">N5D63_06030</name>
</gene>
<dbReference type="InterPro" id="IPR019670">
    <property type="entry name" value="DUF2523"/>
</dbReference>
<dbReference type="EMBL" id="JAOCEK010000003">
    <property type="protein sequence ID" value="MDH1333704.1"/>
    <property type="molecule type" value="Genomic_DNA"/>
</dbReference>
<evidence type="ECO:0000313" key="3">
    <source>
        <dbReference type="Proteomes" id="UP001161065"/>
    </source>
</evidence>
<feature type="transmembrane region" description="Helical" evidence="1">
    <location>
        <begin position="78"/>
        <end position="101"/>
    </location>
</feature>
<evidence type="ECO:0000256" key="1">
    <source>
        <dbReference type="SAM" id="Phobius"/>
    </source>
</evidence>
<proteinExistence type="predicted"/>
<dbReference type="RefSeq" id="WP_280007436.1">
    <property type="nucleotide sequence ID" value="NZ_JAOCEK010000003.1"/>
</dbReference>
<dbReference type="Proteomes" id="UP001161065">
    <property type="component" value="Unassembled WGS sequence"/>
</dbReference>
<name>A0AA42PZY2_9BURK</name>
<accession>A0AA42PZY2</accession>
<dbReference type="AlphaFoldDB" id="A0AA42PZY2"/>